<dbReference type="Gene3D" id="3.90.1490.10">
    <property type="entry name" value="putative n-type atp pyrophosphatase, domain 2"/>
    <property type="match status" value="1"/>
</dbReference>
<dbReference type="KEGG" id="pdl:Pyrde_0963"/>
<reference evidence="3 5" key="2">
    <citation type="submission" date="2017-05" db="EMBL/GenBank/DDBJ databases">
        <title>The draft genome of the hyperthermophilic archaeon 'Pyrodictium delaneyi strain Hulk', an iron and nitrate reducer, reveals the capacity for sulfate reduction.</title>
        <authorList>
            <person name="Demey L.M."/>
            <person name="Miller C."/>
            <person name="Manzella M."/>
            <person name="Reguera G."/>
            <person name="Kashefi K."/>
        </authorList>
    </citation>
    <scope>NUCLEOTIDE SEQUENCE [LARGE SCALE GENOMIC DNA]</scope>
    <source>
        <strain evidence="3 5">Hulk</strain>
    </source>
</reference>
<evidence type="ECO:0000313" key="3">
    <source>
        <dbReference type="EMBL" id="OWJ55389.1"/>
    </source>
</evidence>
<dbReference type="GO" id="GO:0017183">
    <property type="term" value="P:protein histidyl modification to diphthamide"/>
    <property type="evidence" value="ECO:0007669"/>
    <property type="project" value="TreeGrafter"/>
</dbReference>
<dbReference type="CDD" id="cd01994">
    <property type="entry name" value="AANH_PF0828-like"/>
    <property type="match status" value="1"/>
</dbReference>
<dbReference type="Gene3D" id="3.40.50.620">
    <property type="entry name" value="HUPs"/>
    <property type="match status" value="1"/>
</dbReference>
<dbReference type="EMBL" id="NCQP01000001">
    <property type="protein sequence ID" value="OWJ55389.1"/>
    <property type="molecule type" value="Genomic_DNA"/>
</dbReference>
<dbReference type="STRING" id="1273541.Pyrde_0963"/>
<keyword evidence="3" id="KW-0067">ATP-binding</keyword>
<dbReference type="RefSeq" id="WP_082419488.1">
    <property type="nucleotide sequence ID" value="NZ_CP013011.1"/>
</dbReference>
<dbReference type="InterPro" id="IPR014729">
    <property type="entry name" value="Rossmann-like_a/b/a_fold"/>
</dbReference>
<evidence type="ECO:0000313" key="4">
    <source>
        <dbReference type="Proteomes" id="UP000058613"/>
    </source>
</evidence>
<dbReference type="InterPro" id="IPR022427">
    <property type="entry name" value="MJ0570_ATP-bd"/>
</dbReference>
<evidence type="ECO:0000313" key="5">
    <source>
        <dbReference type="Proteomes" id="UP000196694"/>
    </source>
</evidence>
<dbReference type="GO" id="GO:0005524">
    <property type="term" value="F:ATP binding"/>
    <property type="evidence" value="ECO:0007669"/>
    <property type="project" value="UniProtKB-KW"/>
</dbReference>
<keyword evidence="5" id="KW-1185">Reference proteome</keyword>
<dbReference type="InterPro" id="IPR030662">
    <property type="entry name" value="DPH6/MJ0570"/>
</dbReference>
<dbReference type="SUPFAM" id="SSF52402">
    <property type="entry name" value="Adenine nucleotide alpha hydrolases-like"/>
    <property type="match status" value="1"/>
</dbReference>
<dbReference type="InterPro" id="IPR002761">
    <property type="entry name" value="Diphthami_syn_dom"/>
</dbReference>
<dbReference type="NCBIfam" id="TIGR03679">
    <property type="entry name" value="arCOG00187"/>
    <property type="match status" value="1"/>
</dbReference>
<dbReference type="PANTHER" id="PTHR12196:SF2">
    <property type="entry name" value="DIPHTHINE--AMMONIA LIGASE"/>
    <property type="match status" value="1"/>
</dbReference>
<feature type="domain" description="Diphthamide synthase" evidence="1">
    <location>
        <begin position="1"/>
        <end position="219"/>
    </location>
</feature>
<dbReference type="NCBIfam" id="TIGR00290">
    <property type="entry name" value="MJ0570_dom"/>
    <property type="match status" value="1"/>
</dbReference>
<dbReference type="AlphaFoldDB" id="A0A0P0N2Y7"/>
<name>A0A0P0N2Y7_9CREN</name>
<protein>
    <submittedName>
        <fullName evidence="3">ATP-binding protein</fullName>
    </submittedName>
</protein>
<proteinExistence type="predicted"/>
<keyword evidence="3" id="KW-0547">Nucleotide-binding</keyword>
<dbReference type="GO" id="GO:0017178">
    <property type="term" value="F:diphthine-ammonia ligase activity"/>
    <property type="evidence" value="ECO:0007669"/>
    <property type="project" value="TreeGrafter"/>
</dbReference>
<gene>
    <name evidence="3" type="ORF">Pdsh_00825</name>
    <name evidence="2" type="ORF">Pyrde_0963</name>
</gene>
<dbReference type="Proteomes" id="UP000196694">
    <property type="component" value="Unassembled WGS sequence"/>
</dbReference>
<dbReference type="GeneID" id="31946614"/>
<dbReference type="PATRIC" id="fig|1273541.4.peg.1037"/>
<accession>A0A0P0N2Y7</accession>
<dbReference type="Pfam" id="PF01902">
    <property type="entry name" value="Diphthami_syn_2"/>
    <property type="match status" value="1"/>
</dbReference>
<organism evidence="2 4">
    <name type="scientific">Pyrodictium delaneyi</name>
    <dbReference type="NCBI Taxonomy" id="1273541"/>
    <lineage>
        <taxon>Archaea</taxon>
        <taxon>Thermoproteota</taxon>
        <taxon>Thermoprotei</taxon>
        <taxon>Desulfurococcales</taxon>
        <taxon>Pyrodictiaceae</taxon>
        <taxon>Pyrodictium</taxon>
    </lineage>
</organism>
<dbReference type="PANTHER" id="PTHR12196">
    <property type="entry name" value="DOMAIN OF UNKNOWN FUNCTION 71 DUF71 -CONTAINING PROTEIN"/>
    <property type="match status" value="1"/>
</dbReference>
<dbReference type="EMBL" id="CP013011">
    <property type="protein sequence ID" value="ALL01011.1"/>
    <property type="molecule type" value="Genomic_DNA"/>
</dbReference>
<dbReference type="PIRSF" id="PIRSF039123">
    <property type="entry name" value="Diphthamide_synthase"/>
    <property type="match status" value="1"/>
</dbReference>
<reference evidence="2 4" key="1">
    <citation type="submission" date="2015-10" db="EMBL/GenBank/DDBJ databases">
        <title>Complete genome sequence of hyperthermophilic archaeon Pyrodictium delaneyi Su06.</title>
        <authorList>
            <person name="Jung J.-H."/>
            <person name="Lin J."/>
            <person name="Holden J.F."/>
            <person name="Park C.-S."/>
        </authorList>
    </citation>
    <scope>NUCLEOTIDE SEQUENCE [LARGE SCALE GENOMIC DNA]</scope>
    <source>
        <strain evidence="2 4">Su06</strain>
    </source>
</reference>
<sequence>MRVCSMFSGGKDSTYALHWAVLHGFDVCCLLSLRPNRGWASMLFHYPGIQLTELQARALRIPLISREAGEDEEASLLEIFMEAKERGCEAVVAGALLSDYQRLRFAAAAEEAGLRIFTPLWRISQEDYMRSLVREGFKVMIVSVQAYGLPGWLVGRVLDEELVETVIRLAKRYGFNPAFEGGEAETLVLDAPLFREELCVEGVVERLGPDHYFYKVTRAWLVPKGVISDREHSECEAC</sequence>
<evidence type="ECO:0000313" key="2">
    <source>
        <dbReference type="EMBL" id="ALL01011.1"/>
    </source>
</evidence>
<evidence type="ECO:0000259" key="1">
    <source>
        <dbReference type="Pfam" id="PF01902"/>
    </source>
</evidence>
<dbReference type="Proteomes" id="UP000058613">
    <property type="component" value="Chromosome"/>
</dbReference>